<dbReference type="Gene3D" id="3.30.420.10">
    <property type="entry name" value="Ribonuclease H-like superfamily/Ribonuclease H"/>
    <property type="match status" value="1"/>
</dbReference>
<dbReference type="EMBL" id="KK107414">
    <property type="protein sequence ID" value="EZA51147.1"/>
    <property type="molecule type" value="Genomic_DNA"/>
</dbReference>
<dbReference type="GO" id="GO:0003676">
    <property type="term" value="F:nucleic acid binding"/>
    <property type="evidence" value="ECO:0007669"/>
    <property type="project" value="InterPro"/>
</dbReference>
<evidence type="ECO:0000313" key="2">
    <source>
        <dbReference type="Proteomes" id="UP000053097"/>
    </source>
</evidence>
<dbReference type="InterPro" id="IPR036397">
    <property type="entry name" value="RNaseH_sf"/>
</dbReference>
<feature type="non-terminal residue" evidence="1">
    <location>
        <position position="1"/>
    </location>
</feature>
<evidence type="ECO:0008006" key="3">
    <source>
        <dbReference type="Google" id="ProtNLM"/>
    </source>
</evidence>
<name>A0A026W501_OOCBI</name>
<dbReference type="OrthoDB" id="7697359at2759"/>
<keyword evidence="2" id="KW-1185">Reference proteome</keyword>
<dbReference type="AlphaFoldDB" id="A0A026W501"/>
<organism evidence="1 2">
    <name type="scientific">Ooceraea biroi</name>
    <name type="common">Clonal raider ant</name>
    <name type="synonym">Cerapachys biroi</name>
    <dbReference type="NCBI Taxonomy" id="2015173"/>
    <lineage>
        <taxon>Eukaryota</taxon>
        <taxon>Metazoa</taxon>
        <taxon>Ecdysozoa</taxon>
        <taxon>Arthropoda</taxon>
        <taxon>Hexapoda</taxon>
        <taxon>Insecta</taxon>
        <taxon>Pterygota</taxon>
        <taxon>Neoptera</taxon>
        <taxon>Endopterygota</taxon>
        <taxon>Hymenoptera</taxon>
        <taxon>Apocrita</taxon>
        <taxon>Aculeata</taxon>
        <taxon>Formicoidea</taxon>
        <taxon>Formicidae</taxon>
        <taxon>Dorylinae</taxon>
        <taxon>Ooceraea</taxon>
    </lineage>
</organism>
<dbReference type="STRING" id="2015173.A0A026W501"/>
<sequence>RSRQSHGYENDVRVLIILASIYLNPHISSYQIVRQVGISRTTILRILGSHGYYPYHITLMQAIIPNDMRMHNQHRWSINVWCGMINGYLIGPYIFDGNVTGQNYLAFLRNELPGLLEDVDLYTRLRMWIQLDGAPPHYARIVRNYLNRRYNSMWIGRGGPVAWPARSPDLTLPDFYLRGYVRNVVYEHEPTTREDMIQRIKTACTNIP</sequence>
<reference evidence="1 2" key="1">
    <citation type="journal article" date="2014" name="Curr. Biol.">
        <title>The genome of the clonal raider ant Cerapachys biroi.</title>
        <authorList>
            <person name="Oxley P.R."/>
            <person name="Ji L."/>
            <person name="Fetter-Pruneda I."/>
            <person name="McKenzie S.K."/>
            <person name="Li C."/>
            <person name="Hu H."/>
            <person name="Zhang G."/>
            <person name="Kronauer D.J."/>
        </authorList>
    </citation>
    <scope>NUCLEOTIDE SEQUENCE [LARGE SCALE GENOMIC DNA]</scope>
</reference>
<dbReference type="PANTHER" id="PTHR47326">
    <property type="entry name" value="TRANSPOSABLE ELEMENT TC3 TRANSPOSASE-LIKE PROTEIN"/>
    <property type="match status" value="1"/>
</dbReference>
<dbReference type="PANTHER" id="PTHR47326:SF1">
    <property type="entry name" value="HTH PSQ-TYPE DOMAIN-CONTAINING PROTEIN"/>
    <property type="match status" value="1"/>
</dbReference>
<evidence type="ECO:0000313" key="1">
    <source>
        <dbReference type="EMBL" id="EZA51147.1"/>
    </source>
</evidence>
<accession>A0A026W501</accession>
<protein>
    <recommendedName>
        <fullName evidence="3">Tc1-like transposase DDE domain-containing protein</fullName>
    </recommendedName>
</protein>
<gene>
    <name evidence="1" type="ORF">X777_10420</name>
</gene>
<proteinExistence type="predicted"/>
<dbReference type="Proteomes" id="UP000053097">
    <property type="component" value="Unassembled WGS sequence"/>
</dbReference>